<accession>A0A7S3SCI8</accession>
<name>A0A7S3SCI8_9SPIT</name>
<protein>
    <submittedName>
        <fullName evidence="1">Uncharacterized protein</fullName>
    </submittedName>
</protein>
<gene>
    <name evidence="1" type="ORF">SACU0126_LOCUS12578</name>
</gene>
<sequence length="156" mass="16263">MGASFSNLDGCCWRNGPQLEDLDKPLKKPVFPKVAGMPVGGFEDTRFAPRSARATYQAALEAVDAVESSKGADRAAAWSHCDATWEAATKMAQETPRLPAVTSAERGTQVVSSGSEGGVYAAAQKAVKALEEAKGSDRSAAWAACEAAWARASAGK</sequence>
<dbReference type="AlphaFoldDB" id="A0A7S3SCI8"/>
<dbReference type="EMBL" id="HBIQ01038969">
    <property type="protein sequence ID" value="CAE0550247.1"/>
    <property type="molecule type" value="Transcribed_RNA"/>
</dbReference>
<proteinExistence type="predicted"/>
<evidence type="ECO:0000313" key="1">
    <source>
        <dbReference type="EMBL" id="CAE0550247.1"/>
    </source>
</evidence>
<organism evidence="1">
    <name type="scientific">Strombidinopsis acuminata</name>
    <dbReference type="NCBI Taxonomy" id="141414"/>
    <lineage>
        <taxon>Eukaryota</taxon>
        <taxon>Sar</taxon>
        <taxon>Alveolata</taxon>
        <taxon>Ciliophora</taxon>
        <taxon>Intramacronucleata</taxon>
        <taxon>Spirotrichea</taxon>
        <taxon>Choreotrichia</taxon>
        <taxon>Choreotrichida</taxon>
        <taxon>Strombidinopsidae</taxon>
        <taxon>Strombidinopsis</taxon>
    </lineage>
</organism>
<reference evidence="1" key="1">
    <citation type="submission" date="2021-01" db="EMBL/GenBank/DDBJ databases">
        <authorList>
            <person name="Corre E."/>
            <person name="Pelletier E."/>
            <person name="Niang G."/>
            <person name="Scheremetjew M."/>
            <person name="Finn R."/>
            <person name="Kale V."/>
            <person name="Holt S."/>
            <person name="Cochrane G."/>
            <person name="Meng A."/>
            <person name="Brown T."/>
            <person name="Cohen L."/>
        </authorList>
    </citation>
    <scope>NUCLEOTIDE SEQUENCE</scope>
    <source>
        <strain evidence="1">SPMC142</strain>
    </source>
</reference>